<keyword evidence="4" id="KW-1185">Reference proteome</keyword>
<dbReference type="InterPro" id="IPR025240">
    <property type="entry name" value="DUF4189"/>
</dbReference>
<reference evidence="3 4" key="1">
    <citation type="submission" date="2021-04" db="EMBL/GenBank/DDBJ databases">
        <title>Nocardia tengchongensis.</title>
        <authorList>
            <person name="Zhuang k."/>
            <person name="Ran Y."/>
            <person name="Li W."/>
        </authorList>
    </citation>
    <scope>NUCLEOTIDE SEQUENCE [LARGE SCALE GENOMIC DNA]</scope>
    <source>
        <strain evidence="3 4">CFH S0057</strain>
    </source>
</reference>
<organism evidence="3 4">
    <name type="scientific">Nocardia tengchongensis</name>
    <dbReference type="NCBI Taxonomy" id="2055889"/>
    <lineage>
        <taxon>Bacteria</taxon>
        <taxon>Bacillati</taxon>
        <taxon>Actinomycetota</taxon>
        <taxon>Actinomycetes</taxon>
        <taxon>Mycobacteriales</taxon>
        <taxon>Nocardiaceae</taxon>
        <taxon>Nocardia</taxon>
    </lineage>
</organism>
<feature type="domain" description="DUF4189" evidence="2">
    <location>
        <begin position="34"/>
        <end position="110"/>
    </location>
</feature>
<proteinExistence type="predicted"/>
<evidence type="ECO:0000313" key="4">
    <source>
        <dbReference type="Proteomes" id="UP000683310"/>
    </source>
</evidence>
<gene>
    <name evidence="3" type="ORF">KHQ06_36195</name>
</gene>
<name>A0ABX8CN18_9NOCA</name>
<feature type="signal peptide" evidence="1">
    <location>
        <begin position="1"/>
        <end position="29"/>
    </location>
</feature>
<dbReference type="EMBL" id="CP074371">
    <property type="protein sequence ID" value="QVI21349.1"/>
    <property type="molecule type" value="Genomic_DNA"/>
</dbReference>
<protein>
    <submittedName>
        <fullName evidence="3">DUF4189 domain-containing protein</fullName>
    </submittedName>
</protein>
<dbReference type="Proteomes" id="UP000683310">
    <property type="component" value="Chromosome"/>
</dbReference>
<evidence type="ECO:0000313" key="3">
    <source>
        <dbReference type="EMBL" id="QVI21349.1"/>
    </source>
</evidence>
<sequence>MSFTRKAALGVVACTAGALLTGTMGTAHADGDLYGAFAIANLDDSTHIAARWNYPDQASADADALSACGYSNCFIKLRWSNGCAAYARRDDNLFWAIGATRAEAERNALAAAGPDPNPLLVGLGSAEPSTATIRHSACTANAG</sequence>
<dbReference type="Pfam" id="PF13827">
    <property type="entry name" value="DUF4189"/>
    <property type="match status" value="1"/>
</dbReference>
<keyword evidence="1" id="KW-0732">Signal</keyword>
<evidence type="ECO:0000259" key="2">
    <source>
        <dbReference type="Pfam" id="PF13827"/>
    </source>
</evidence>
<accession>A0ABX8CN18</accession>
<feature type="chain" id="PRO_5046169990" evidence="1">
    <location>
        <begin position="30"/>
        <end position="143"/>
    </location>
</feature>
<evidence type="ECO:0000256" key="1">
    <source>
        <dbReference type="SAM" id="SignalP"/>
    </source>
</evidence>
<dbReference type="RefSeq" id="WP_213557451.1">
    <property type="nucleotide sequence ID" value="NZ_JBHXAJ010000002.1"/>
</dbReference>